<evidence type="ECO:0000313" key="1">
    <source>
        <dbReference type="EMBL" id="GAA4204107.1"/>
    </source>
</evidence>
<dbReference type="SUPFAM" id="SSF48452">
    <property type="entry name" value="TPR-like"/>
    <property type="match status" value="1"/>
</dbReference>
<accession>A0ABP8BER7</accession>
<dbReference type="Proteomes" id="UP001501772">
    <property type="component" value="Unassembled WGS sequence"/>
</dbReference>
<reference evidence="2" key="1">
    <citation type="journal article" date="2019" name="Int. J. Syst. Evol. Microbiol.">
        <title>The Global Catalogue of Microorganisms (GCM) 10K type strain sequencing project: providing services to taxonomists for standard genome sequencing and annotation.</title>
        <authorList>
            <consortium name="The Broad Institute Genomics Platform"/>
            <consortium name="The Broad Institute Genome Sequencing Center for Infectious Disease"/>
            <person name="Wu L."/>
            <person name="Ma J."/>
        </authorList>
    </citation>
    <scope>NUCLEOTIDE SEQUENCE [LARGE SCALE GENOMIC DNA]</scope>
    <source>
        <strain evidence="2">JCM 17626</strain>
    </source>
</reference>
<dbReference type="EMBL" id="BAABBY010000005">
    <property type="protein sequence ID" value="GAA4204107.1"/>
    <property type="molecule type" value="Genomic_DNA"/>
</dbReference>
<dbReference type="Gene3D" id="1.25.40.390">
    <property type="match status" value="1"/>
</dbReference>
<dbReference type="Pfam" id="PF12771">
    <property type="entry name" value="SusD-like_2"/>
    <property type="match status" value="1"/>
</dbReference>
<gene>
    <name evidence="1" type="ORF">GCM10022289_21410</name>
</gene>
<sequence length="525" mass="57173">MIKLNRKEMKKIIIPIFAAAVLLGAGCKKEFFDINTSPNSPTEVSVTPQVLLPRTLHNVGLRVGTGFDYAADWTGYWSRSGSYGQSIELESYNITSTTLTAQWTNWYDILTDVNLMEKKAQASGLPFYQGVAKTMKAVGFMYLVDQYNNVPYSKAFDFVGNITPGYDKGEDIYADLFVQLDAAGKLFASVTTMDAATQASDIMFKGDLTLWRKFVNTMRLKLLIHESQVVSSATVTAVVAQITADGSGYLGAGQSALVNPGYVQVDTKQNPFYNTYKLSALGVKDTYNRANNYILKKYFGPDGHADNAVTPGTDDDLRYKAVFSVVDTKLAAFPSATYDYVGTNFGEVVPNSDPFRAVNQSDVAGPGLAKSPTQSQPVLTSVESLFLQAEAAQRGWITGTPQTLLTSAVRESFTYLGVPGGAGAADAYLALGIPIVDYTGAANKVNFIVMQKYLALIGLANFEAYVDYRRLGVPTDLPLSLNANRINNVIPLRLQYPQSEFNFNAANVAAQGTINPQTSAIFWDK</sequence>
<dbReference type="InterPro" id="IPR041662">
    <property type="entry name" value="SusD-like_2"/>
</dbReference>
<organism evidence="1 2">
    <name type="scientific">Pedobacter jeongneungensis</name>
    <dbReference type="NCBI Taxonomy" id="947309"/>
    <lineage>
        <taxon>Bacteria</taxon>
        <taxon>Pseudomonadati</taxon>
        <taxon>Bacteroidota</taxon>
        <taxon>Sphingobacteriia</taxon>
        <taxon>Sphingobacteriales</taxon>
        <taxon>Sphingobacteriaceae</taxon>
        <taxon>Pedobacter</taxon>
    </lineage>
</organism>
<name>A0ABP8BER7_9SPHI</name>
<keyword evidence="2" id="KW-1185">Reference proteome</keyword>
<dbReference type="InterPro" id="IPR011990">
    <property type="entry name" value="TPR-like_helical_dom_sf"/>
</dbReference>
<proteinExistence type="predicted"/>
<protein>
    <submittedName>
        <fullName evidence="1">SusD/RagB family nutrient-binding outer membrane lipoprotein</fullName>
    </submittedName>
</protein>
<keyword evidence="1" id="KW-0449">Lipoprotein</keyword>
<dbReference type="PROSITE" id="PS51257">
    <property type="entry name" value="PROKAR_LIPOPROTEIN"/>
    <property type="match status" value="1"/>
</dbReference>
<comment type="caution">
    <text evidence="1">The sequence shown here is derived from an EMBL/GenBank/DDBJ whole genome shotgun (WGS) entry which is preliminary data.</text>
</comment>
<evidence type="ECO:0000313" key="2">
    <source>
        <dbReference type="Proteomes" id="UP001501772"/>
    </source>
</evidence>